<organism evidence="2">
    <name type="scientific">Pectinophora gossypiella</name>
    <name type="common">Cotton pink bollworm</name>
    <name type="synonym">Depressaria gossypiella</name>
    <dbReference type="NCBI Taxonomy" id="13191"/>
    <lineage>
        <taxon>Eukaryota</taxon>
        <taxon>Metazoa</taxon>
        <taxon>Ecdysozoa</taxon>
        <taxon>Arthropoda</taxon>
        <taxon>Hexapoda</taxon>
        <taxon>Insecta</taxon>
        <taxon>Pterygota</taxon>
        <taxon>Neoptera</taxon>
        <taxon>Endopterygota</taxon>
        <taxon>Lepidoptera</taxon>
        <taxon>Glossata</taxon>
        <taxon>Ditrysia</taxon>
        <taxon>Gelechioidea</taxon>
        <taxon>Gelechiidae</taxon>
        <taxon>Apatetrinae</taxon>
        <taxon>Pectinophora</taxon>
    </lineage>
</organism>
<evidence type="ECO:0000313" key="2">
    <source>
        <dbReference type="EMBL" id="JAT87874.1"/>
    </source>
</evidence>
<dbReference type="OrthoDB" id="422362at2759"/>
<dbReference type="AlphaFoldDB" id="A0A1E1WLJ0"/>
<gene>
    <name evidence="2" type="ORF">g.1724</name>
</gene>
<name>A0A1E1WLJ0_PECGO</name>
<sequence>RLRKSVSPTEAKINGLPDIKDPSPERTVTKIKEEPDVDTISIHSSDSGASIKRRGRKEKQDAERMKDPEFLKYVEMRQDALMDEHPELTQDEIIAYLYKTWQYEENLKSDQKKSDDIEQSNLVKGVCQDPPKKKKVFKMKKLIDINKIMAKEAKKSPSKAELEDLKPRELPKRRSTKAFYKEDFSDIEDEIQLFEIFKSKKKDTSSKTDVYKQEPSSCNNEKINSPSETKVDYTEIENKESKNVIEISDQEENLDEFYDEEELYFEQLTKPKPNIFKGLVREKVCEICETTSNLVKCKGCNGMFHVECVNKVTEVIEVPAPTRGRKKKKKPRGRRPKMSTDSNGDESH</sequence>
<feature type="compositionally biased region" description="Basic residues" evidence="1">
    <location>
        <begin position="323"/>
        <end position="337"/>
    </location>
</feature>
<protein>
    <submittedName>
        <fullName evidence="2">Uncharacterized protein</fullName>
    </submittedName>
</protein>
<dbReference type="InterPro" id="IPR013083">
    <property type="entry name" value="Znf_RING/FYVE/PHD"/>
</dbReference>
<dbReference type="SUPFAM" id="SSF57903">
    <property type="entry name" value="FYVE/PHD zinc finger"/>
    <property type="match status" value="1"/>
</dbReference>
<reference evidence="2" key="1">
    <citation type="submission" date="2015-09" db="EMBL/GenBank/DDBJ databases">
        <title>De novo assembly of Pectinophora gossypiella (Pink Bollworm) gut transcriptome.</title>
        <authorList>
            <person name="Tassone E.E."/>
        </authorList>
    </citation>
    <scope>NUCLEOTIDE SEQUENCE</scope>
</reference>
<feature type="region of interest" description="Disordered" evidence="1">
    <location>
        <begin position="1"/>
        <end position="65"/>
    </location>
</feature>
<dbReference type="Gene3D" id="3.30.40.10">
    <property type="entry name" value="Zinc/RING finger domain, C3HC4 (zinc finger)"/>
    <property type="match status" value="1"/>
</dbReference>
<accession>A0A1E1WLJ0</accession>
<feature type="region of interest" description="Disordered" evidence="1">
    <location>
        <begin position="208"/>
        <end position="230"/>
    </location>
</feature>
<evidence type="ECO:0000256" key="1">
    <source>
        <dbReference type="SAM" id="MobiDB-lite"/>
    </source>
</evidence>
<dbReference type="InterPro" id="IPR011011">
    <property type="entry name" value="Znf_FYVE_PHD"/>
</dbReference>
<feature type="non-terminal residue" evidence="2">
    <location>
        <position position="1"/>
    </location>
</feature>
<feature type="compositionally biased region" description="Polar residues" evidence="1">
    <location>
        <begin position="214"/>
        <end position="228"/>
    </location>
</feature>
<feature type="compositionally biased region" description="Basic and acidic residues" evidence="1">
    <location>
        <begin position="18"/>
        <end position="34"/>
    </location>
</feature>
<proteinExistence type="predicted"/>
<dbReference type="EMBL" id="GDQN01003180">
    <property type="protein sequence ID" value="JAT87874.1"/>
    <property type="molecule type" value="Transcribed_RNA"/>
</dbReference>
<feature type="non-terminal residue" evidence="2">
    <location>
        <position position="348"/>
    </location>
</feature>
<feature type="region of interest" description="Disordered" evidence="1">
    <location>
        <begin position="319"/>
        <end position="348"/>
    </location>
</feature>